<dbReference type="EMBL" id="LAZR01008077">
    <property type="protein sequence ID" value="KKM81099.1"/>
    <property type="molecule type" value="Genomic_DNA"/>
</dbReference>
<name>A0A0F9KFU4_9ZZZZ</name>
<sequence length="200" mass="22867">MGAGLAGAAGSRSEAQSGMTGSVREQVWRQPRRVATKFRDSRNLNIGSSEVAFPPLRDEDRRVTQIQGHLLVQFMGSFPWFDTVDMLNPRLLDNRTWFVGASVNVLDMNGQPMKRVQRICPDTRCCEIYCRTQQGNTHYVDYYEVQCGAVAWFPILGTRAQVLEWIPSRFHQYVAPEGLREHQVKQFVKDCVEKQQNGSR</sequence>
<comment type="caution">
    <text evidence="2">The sequence shown here is derived from an EMBL/GenBank/DDBJ whole genome shotgun (WGS) entry which is preliminary data.</text>
</comment>
<accession>A0A0F9KFU4</accession>
<organism evidence="2">
    <name type="scientific">marine sediment metagenome</name>
    <dbReference type="NCBI Taxonomy" id="412755"/>
    <lineage>
        <taxon>unclassified sequences</taxon>
        <taxon>metagenomes</taxon>
        <taxon>ecological metagenomes</taxon>
    </lineage>
</organism>
<feature type="region of interest" description="Disordered" evidence="1">
    <location>
        <begin position="1"/>
        <end position="26"/>
    </location>
</feature>
<dbReference type="AlphaFoldDB" id="A0A0F9KFU4"/>
<gene>
    <name evidence="2" type="ORF">LCGC14_1333280</name>
</gene>
<evidence type="ECO:0000313" key="2">
    <source>
        <dbReference type="EMBL" id="KKM81099.1"/>
    </source>
</evidence>
<reference evidence="2" key="1">
    <citation type="journal article" date="2015" name="Nature">
        <title>Complex archaea that bridge the gap between prokaryotes and eukaryotes.</title>
        <authorList>
            <person name="Spang A."/>
            <person name="Saw J.H."/>
            <person name="Jorgensen S.L."/>
            <person name="Zaremba-Niedzwiedzka K."/>
            <person name="Martijn J."/>
            <person name="Lind A.E."/>
            <person name="van Eijk R."/>
            <person name="Schleper C."/>
            <person name="Guy L."/>
            <person name="Ettema T.J."/>
        </authorList>
    </citation>
    <scope>NUCLEOTIDE SEQUENCE</scope>
</reference>
<protein>
    <submittedName>
        <fullName evidence="2">Uncharacterized protein</fullName>
    </submittedName>
</protein>
<evidence type="ECO:0000256" key="1">
    <source>
        <dbReference type="SAM" id="MobiDB-lite"/>
    </source>
</evidence>
<proteinExistence type="predicted"/>